<accession>A0ABW7HX22</accession>
<dbReference type="InterPro" id="IPR051325">
    <property type="entry name" value="Nudix_hydrolase_domain"/>
</dbReference>
<sequence length="171" mass="17964">MGGPGAGPAPGPGSGPGSRSGPGPRSRTIRAAGCVLWRRTRSGAGRGEGACAGGAGIEIALVHRPKWDDWSHPKGKLKPGEAALPAAVREVREETGMSCTPGAVLPTTRYETGGRTKEVRYWAAEATGGAFTPGDEVDRLLWLPPEEARRRLTQEQDRLLVDALLAALHLD</sequence>
<dbReference type="EC" id="3.6.-.-" evidence="4"/>
<dbReference type="InterPro" id="IPR015797">
    <property type="entry name" value="NUDIX_hydrolase-like_dom_sf"/>
</dbReference>
<dbReference type="RefSeq" id="WP_279950156.1">
    <property type="nucleotide sequence ID" value="NZ_BAABEN010000019.1"/>
</dbReference>
<keyword evidence="1 4" id="KW-0378">Hydrolase</keyword>
<dbReference type="SUPFAM" id="SSF55811">
    <property type="entry name" value="Nudix"/>
    <property type="match status" value="1"/>
</dbReference>
<reference evidence="4 5" key="1">
    <citation type="submission" date="2024-10" db="EMBL/GenBank/DDBJ databases">
        <authorList>
            <person name="Cho J.-C."/>
        </authorList>
    </citation>
    <scope>NUCLEOTIDE SEQUENCE [LARGE SCALE GENOMIC DNA]</scope>
    <source>
        <strain evidence="4 5">KCTC29696</strain>
    </source>
</reference>
<dbReference type="EMBL" id="JBIHMK010000082">
    <property type="protein sequence ID" value="MFH0250464.1"/>
    <property type="molecule type" value="Genomic_DNA"/>
</dbReference>
<dbReference type="Proteomes" id="UP001607069">
    <property type="component" value="Unassembled WGS sequence"/>
</dbReference>
<dbReference type="CDD" id="cd03673">
    <property type="entry name" value="NUDIX_Ap6A_hydrolase"/>
    <property type="match status" value="1"/>
</dbReference>
<evidence type="ECO:0000256" key="1">
    <source>
        <dbReference type="ARBA" id="ARBA00022801"/>
    </source>
</evidence>
<comment type="caution">
    <text evidence="4">The sequence shown here is derived from an EMBL/GenBank/DDBJ whole genome shotgun (WGS) entry which is preliminary data.</text>
</comment>
<feature type="domain" description="Nudix hydrolase" evidence="3">
    <location>
        <begin position="27"/>
        <end position="166"/>
    </location>
</feature>
<dbReference type="Pfam" id="PF00293">
    <property type="entry name" value="NUDIX"/>
    <property type="match status" value="1"/>
</dbReference>
<dbReference type="InterPro" id="IPR000086">
    <property type="entry name" value="NUDIX_hydrolase_dom"/>
</dbReference>
<evidence type="ECO:0000313" key="4">
    <source>
        <dbReference type="EMBL" id="MFH0250464.1"/>
    </source>
</evidence>
<organism evidence="4 5">
    <name type="scientific">Streptomyces chitinivorans</name>
    <dbReference type="NCBI Taxonomy" id="1257027"/>
    <lineage>
        <taxon>Bacteria</taxon>
        <taxon>Bacillati</taxon>
        <taxon>Actinomycetota</taxon>
        <taxon>Actinomycetes</taxon>
        <taxon>Kitasatosporales</taxon>
        <taxon>Streptomycetaceae</taxon>
        <taxon>Streptomyces</taxon>
    </lineage>
</organism>
<keyword evidence="5" id="KW-1185">Reference proteome</keyword>
<dbReference type="PROSITE" id="PS51462">
    <property type="entry name" value="NUDIX"/>
    <property type="match status" value="1"/>
</dbReference>
<dbReference type="Gene3D" id="3.90.79.10">
    <property type="entry name" value="Nucleoside Triphosphate Pyrophosphohydrolase"/>
    <property type="match status" value="1"/>
</dbReference>
<feature type="region of interest" description="Disordered" evidence="2">
    <location>
        <begin position="1"/>
        <end position="30"/>
    </location>
</feature>
<protein>
    <submittedName>
        <fullName evidence="4">NUDIX hydrolase</fullName>
        <ecNumber evidence="4">3.6.-.-</ecNumber>
    </submittedName>
</protein>
<gene>
    <name evidence="4" type="ORF">ACG5V6_19895</name>
</gene>
<evidence type="ECO:0000256" key="2">
    <source>
        <dbReference type="SAM" id="MobiDB-lite"/>
    </source>
</evidence>
<name>A0ABW7HX22_9ACTN</name>
<dbReference type="PROSITE" id="PS00893">
    <property type="entry name" value="NUDIX_BOX"/>
    <property type="match status" value="1"/>
</dbReference>
<dbReference type="GO" id="GO:0016787">
    <property type="term" value="F:hydrolase activity"/>
    <property type="evidence" value="ECO:0007669"/>
    <property type="project" value="UniProtKB-KW"/>
</dbReference>
<dbReference type="PANTHER" id="PTHR21340:SF0">
    <property type="entry name" value="BIS(5'-NUCLEOSYL)-TETRAPHOSPHATASE [ASYMMETRICAL]"/>
    <property type="match status" value="1"/>
</dbReference>
<evidence type="ECO:0000313" key="5">
    <source>
        <dbReference type="Proteomes" id="UP001607069"/>
    </source>
</evidence>
<proteinExistence type="predicted"/>
<dbReference type="PANTHER" id="PTHR21340">
    <property type="entry name" value="DIADENOSINE 5,5-P1,P4-TETRAPHOSPHATE PYROPHOSPHOHYDROLASE MUTT"/>
    <property type="match status" value="1"/>
</dbReference>
<evidence type="ECO:0000259" key="3">
    <source>
        <dbReference type="PROSITE" id="PS51462"/>
    </source>
</evidence>
<dbReference type="InterPro" id="IPR020084">
    <property type="entry name" value="NUDIX_hydrolase_CS"/>
</dbReference>